<accession>A0AAD9KMW6</accession>
<comment type="caution">
    <text evidence="2">The sequence shown here is derived from an EMBL/GenBank/DDBJ whole genome shotgun (WGS) entry which is preliminary data.</text>
</comment>
<proteinExistence type="predicted"/>
<dbReference type="PANTHER" id="PTHR46513">
    <property type="entry name" value="VITELLOGENIN RECEPTOR-LIKE PROTEIN-RELATED-RELATED"/>
    <property type="match status" value="1"/>
</dbReference>
<feature type="repeat" description="LDL-receptor class B" evidence="1">
    <location>
        <begin position="40"/>
        <end position="81"/>
    </location>
</feature>
<dbReference type="EMBL" id="JAODUO010000812">
    <property type="protein sequence ID" value="KAK2174301.1"/>
    <property type="molecule type" value="Genomic_DNA"/>
</dbReference>
<dbReference type="PROSITE" id="PS51120">
    <property type="entry name" value="LDLRB"/>
    <property type="match status" value="2"/>
</dbReference>
<dbReference type="SMART" id="SM00135">
    <property type="entry name" value="LY"/>
    <property type="match status" value="2"/>
</dbReference>
<dbReference type="SUPFAM" id="SSF63825">
    <property type="entry name" value="YWTD domain"/>
    <property type="match status" value="1"/>
</dbReference>
<dbReference type="Gene3D" id="2.120.10.30">
    <property type="entry name" value="TolB, C-terminal domain"/>
    <property type="match status" value="1"/>
</dbReference>
<name>A0AAD9KMW6_RIDPI</name>
<dbReference type="InterPro" id="IPR050778">
    <property type="entry name" value="Cueball_EGF_LRP_Nidogen"/>
</dbReference>
<evidence type="ECO:0000313" key="3">
    <source>
        <dbReference type="Proteomes" id="UP001209878"/>
    </source>
</evidence>
<organism evidence="2 3">
    <name type="scientific">Ridgeia piscesae</name>
    <name type="common">Tubeworm</name>
    <dbReference type="NCBI Taxonomy" id="27915"/>
    <lineage>
        <taxon>Eukaryota</taxon>
        <taxon>Metazoa</taxon>
        <taxon>Spiralia</taxon>
        <taxon>Lophotrochozoa</taxon>
        <taxon>Annelida</taxon>
        <taxon>Polychaeta</taxon>
        <taxon>Sedentaria</taxon>
        <taxon>Canalipalpata</taxon>
        <taxon>Sabellida</taxon>
        <taxon>Siboglinidae</taxon>
        <taxon>Ridgeia</taxon>
    </lineage>
</organism>
<feature type="repeat" description="LDL-receptor class B" evidence="1">
    <location>
        <begin position="1"/>
        <end position="39"/>
    </location>
</feature>
<gene>
    <name evidence="2" type="ORF">NP493_812g01016</name>
</gene>
<evidence type="ECO:0000313" key="2">
    <source>
        <dbReference type="EMBL" id="KAK2174301.1"/>
    </source>
</evidence>
<dbReference type="AlphaFoldDB" id="A0AAD9KMW6"/>
<protein>
    <submittedName>
        <fullName evidence="2">Uncharacterized protein</fullName>
    </submittedName>
</protein>
<keyword evidence="3" id="KW-1185">Reference proteome</keyword>
<reference evidence="2" key="1">
    <citation type="journal article" date="2023" name="Mol. Biol. Evol.">
        <title>Third-Generation Sequencing Reveals the Adaptive Role of the Epigenome in Three Deep-Sea Polychaetes.</title>
        <authorList>
            <person name="Perez M."/>
            <person name="Aroh O."/>
            <person name="Sun Y."/>
            <person name="Lan Y."/>
            <person name="Juniper S.K."/>
            <person name="Young C.R."/>
            <person name="Angers B."/>
            <person name="Qian P.Y."/>
        </authorList>
    </citation>
    <scope>NUCLEOTIDE SEQUENCE</scope>
    <source>
        <strain evidence="2">R07B-5</strain>
    </source>
</reference>
<evidence type="ECO:0000256" key="1">
    <source>
        <dbReference type="PROSITE-ProRule" id="PRU00461"/>
    </source>
</evidence>
<dbReference type="InterPro" id="IPR011042">
    <property type="entry name" value="6-blade_b-propeller_TolB-like"/>
</dbReference>
<dbReference type="InterPro" id="IPR000033">
    <property type="entry name" value="LDLR_classB_rpt"/>
</dbReference>
<dbReference type="Proteomes" id="UP001209878">
    <property type="component" value="Unassembled WGS sequence"/>
</dbReference>
<sequence length="359" mass="38868">MYWSDYHKIKKSTLNGSNINIIVDDTRDWVLGLVIDPVENKLYFTDAQKGTVEVVNTDGTGRKILITGISFVTGLIVNWITRRLSYGSNSGIVSSTFTGSGILDALPGKGLHAFGVAINGNDSICWSLAGGRRVECSDFSGDNEVAFDTAGEAMSLVVENGVAYYSTINPDKVGSIELTTGQRQIIDLGPYNGYNCYGITVLVDDLVFDPPVPATKAMQLVDGDTATCLALAQMDMYTYSASVRRWAPQPRGKCVHPGLTIRRRVPDAMKTSFTTTITGRHLVCSNSHLKVSTRQTVRSHCETAGLYRTCRLSETTAPGNGGLSSCVAKCTCDGDDCKHVTVHIPNMQETWEICEIGIG</sequence>